<dbReference type="PROSITE" id="PS51332">
    <property type="entry name" value="B12_BINDING"/>
    <property type="match status" value="1"/>
</dbReference>
<dbReference type="Pfam" id="PF02310">
    <property type="entry name" value="B12-binding"/>
    <property type="match status" value="1"/>
</dbReference>
<evidence type="ECO:0000256" key="1">
    <source>
        <dbReference type="ARBA" id="ARBA00001966"/>
    </source>
</evidence>
<dbReference type="InterPro" id="IPR007197">
    <property type="entry name" value="rSAM"/>
</dbReference>
<dbReference type="SUPFAM" id="SSF52242">
    <property type="entry name" value="Cobalamin (vitamin B12)-binding domain"/>
    <property type="match status" value="1"/>
</dbReference>
<dbReference type="SFLD" id="SFLDG01123">
    <property type="entry name" value="methyltransferase_(Class_B)"/>
    <property type="match status" value="1"/>
</dbReference>
<keyword evidence="3" id="KW-0479">Metal-binding</keyword>
<dbReference type="InterPro" id="IPR036724">
    <property type="entry name" value="Cobalamin-bd_sf"/>
</dbReference>
<feature type="domain" description="B12-binding" evidence="7">
    <location>
        <begin position="5"/>
        <end position="133"/>
    </location>
</feature>
<name>A0A0F9N657_9ZZZZ</name>
<evidence type="ECO:0000256" key="6">
    <source>
        <dbReference type="SAM" id="Phobius"/>
    </source>
</evidence>
<protein>
    <submittedName>
        <fullName evidence="9">Uncharacterized protein</fullName>
    </submittedName>
</protein>
<dbReference type="InterPro" id="IPR058240">
    <property type="entry name" value="rSAM_sf"/>
</dbReference>
<dbReference type="GO" id="GO:0051539">
    <property type="term" value="F:4 iron, 4 sulfur cluster binding"/>
    <property type="evidence" value="ECO:0007669"/>
    <property type="project" value="UniProtKB-KW"/>
</dbReference>
<comment type="cofactor">
    <cofactor evidence="1">
        <name>[4Fe-4S] cluster</name>
        <dbReference type="ChEBI" id="CHEBI:49883"/>
    </cofactor>
</comment>
<dbReference type="SUPFAM" id="SSF102114">
    <property type="entry name" value="Radical SAM enzymes"/>
    <property type="match status" value="1"/>
</dbReference>
<evidence type="ECO:0000259" key="7">
    <source>
        <dbReference type="PROSITE" id="PS51332"/>
    </source>
</evidence>
<dbReference type="Gene3D" id="3.40.50.280">
    <property type="entry name" value="Cobalamin-binding domain"/>
    <property type="match status" value="1"/>
</dbReference>
<accession>A0A0F9N657</accession>
<dbReference type="SFLD" id="SFLDG01082">
    <property type="entry name" value="B12-binding_domain_containing"/>
    <property type="match status" value="1"/>
</dbReference>
<keyword evidence="4" id="KW-0408">Iron</keyword>
<dbReference type="GO" id="GO:0046872">
    <property type="term" value="F:metal ion binding"/>
    <property type="evidence" value="ECO:0007669"/>
    <property type="project" value="UniProtKB-KW"/>
</dbReference>
<keyword evidence="5" id="KW-0411">Iron-sulfur</keyword>
<dbReference type="EMBL" id="LAZR01004584">
    <property type="protein sequence ID" value="KKN07307.1"/>
    <property type="molecule type" value="Genomic_DNA"/>
</dbReference>
<keyword evidence="2" id="KW-0949">S-adenosyl-L-methionine</keyword>
<evidence type="ECO:0000256" key="2">
    <source>
        <dbReference type="ARBA" id="ARBA00022691"/>
    </source>
</evidence>
<keyword evidence="6" id="KW-0472">Membrane</keyword>
<dbReference type="InterPro" id="IPR051198">
    <property type="entry name" value="BchE-like"/>
</dbReference>
<dbReference type="GO" id="GO:0031419">
    <property type="term" value="F:cobalamin binding"/>
    <property type="evidence" value="ECO:0007669"/>
    <property type="project" value="InterPro"/>
</dbReference>
<dbReference type="PROSITE" id="PS51918">
    <property type="entry name" value="RADICAL_SAM"/>
    <property type="match status" value="1"/>
</dbReference>
<dbReference type="GO" id="GO:0003824">
    <property type="term" value="F:catalytic activity"/>
    <property type="evidence" value="ECO:0007669"/>
    <property type="project" value="InterPro"/>
</dbReference>
<dbReference type="InterPro" id="IPR006158">
    <property type="entry name" value="Cobalamin-bd"/>
</dbReference>
<dbReference type="AlphaFoldDB" id="A0A0F9N657"/>
<organism evidence="9">
    <name type="scientific">marine sediment metagenome</name>
    <dbReference type="NCBI Taxonomy" id="412755"/>
    <lineage>
        <taxon>unclassified sequences</taxon>
        <taxon>metagenomes</taxon>
        <taxon>ecological metagenomes</taxon>
    </lineage>
</organism>
<dbReference type="InterPro" id="IPR023404">
    <property type="entry name" value="rSAM_horseshoe"/>
</dbReference>
<feature type="domain" description="Radical SAM core" evidence="8">
    <location>
        <begin position="175"/>
        <end position="408"/>
    </location>
</feature>
<dbReference type="InterPro" id="IPR034466">
    <property type="entry name" value="Methyltransferase_Class_B"/>
</dbReference>
<dbReference type="Gene3D" id="3.80.30.20">
    <property type="entry name" value="tm_1862 like domain"/>
    <property type="match status" value="1"/>
</dbReference>
<sequence length="495" mass="57339">MKRDKILLIYAGIKDVLVLPMGILHLGAYLLKFGHNVELIDARFDKFEDSVFVNCLVVGISVLTGQQIEIGLKISKKVKEISPKTKVVWGGVHPTLLPEETVSHENIDVVVKGDGELTFKALVDCFIEKKNIHNVRGICFKDEEGTIINNPEAEYFDLDIIPPLPYSMLKNFDKYESYNIFPFHISRGCPGRCTFCYNNQKKSFKKWRSYSAVRVLKDIERVVLKYNPSALRIVDDQALLNKKLIRSIAQGFIDNNWKFKWIANTTLDCWANYDIETIKLLVKSGLKQLRFGGESGSNKILKIIKKTHELKHFFRALTICNKFNIRVQISFLIGVHNETKYDVKFTLRLIDKLRKNPYNIFFRIFRLNPYPNTEIFNTAVELGFRHPTSLEGWGRYNTTSLKTLPWVSKKRFRKLGLIALISDMIVRNEFSISNAIFVDSLKKGPKFHFSLNLNDLLTQFLYLDAKMRWKLKLFNLAPEWVLMNKIINKQSATLN</sequence>
<reference evidence="9" key="1">
    <citation type="journal article" date="2015" name="Nature">
        <title>Complex archaea that bridge the gap between prokaryotes and eukaryotes.</title>
        <authorList>
            <person name="Spang A."/>
            <person name="Saw J.H."/>
            <person name="Jorgensen S.L."/>
            <person name="Zaremba-Niedzwiedzka K."/>
            <person name="Martijn J."/>
            <person name="Lind A.E."/>
            <person name="van Eijk R."/>
            <person name="Schleper C."/>
            <person name="Guy L."/>
            <person name="Ettema T.J."/>
        </authorList>
    </citation>
    <scope>NUCLEOTIDE SEQUENCE</scope>
</reference>
<dbReference type="CDD" id="cd02068">
    <property type="entry name" value="radical_SAM_B12_BD"/>
    <property type="match status" value="1"/>
</dbReference>
<dbReference type="SFLD" id="SFLDS00029">
    <property type="entry name" value="Radical_SAM"/>
    <property type="match status" value="1"/>
</dbReference>
<evidence type="ECO:0000259" key="8">
    <source>
        <dbReference type="PROSITE" id="PS51918"/>
    </source>
</evidence>
<gene>
    <name evidence="9" type="ORF">LCGC14_1068460</name>
</gene>
<dbReference type="Pfam" id="PF04055">
    <property type="entry name" value="Radical_SAM"/>
    <property type="match status" value="1"/>
</dbReference>
<comment type="caution">
    <text evidence="9">The sequence shown here is derived from an EMBL/GenBank/DDBJ whole genome shotgun (WGS) entry which is preliminary data.</text>
</comment>
<feature type="transmembrane region" description="Helical" evidence="6">
    <location>
        <begin position="7"/>
        <end position="31"/>
    </location>
</feature>
<dbReference type="PANTHER" id="PTHR43409">
    <property type="entry name" value="ANAEROBIC MAGNESIUM-PROTOPORPHYRIN IX MONOMETHYL ESTER CYCLASE-RELATED"/>
    <property type="match status" value="1"/>
</dbReference>
<dbReference type="CDD" id="cd01335">
    <property type="entry name" value="Radical_SAM"/>
    <property type="match status" value="1"/>
</dbReference>
<dbReference type="InterPro" id="IPR006638">
    <property type="entry name" value="Elp3/MiaA/NifB-like_rSAM"/>
</dbReference>
<keyword evidence="6" id="KW-0812">Transmembrane</keyword>
<keyword evidence="6" id="KW-1133">Transmembrane helix</keyword>
<evidence type="ECO:0000256" key="4">
    <source>
        <dbReference type="ARBA" id="ARBA00023004"/>
    </source>
</evidence>
<evidence type="ECO:0000313" key="9">
    <source>
        <dbReference type="EMBL" id="KKN07307.1"/>
    </source>
</evidence>
<proteinExistence type="predicted"/>
<evidence type="ECO:0000256" key="3">
    <source>
        <dbReference type="ARBA" id="ARBA00022723"/>
    </source>
</evidence>
<evidence type="ECO:0000256" key="5">
    <source>
        <dbReference type="ARBA" id="ARBA00023014"/>
    </source>
</evidence>
<dbReference type="SMART" id="SM00729">
    <property type="entry name" value="Elp3"/>
    <property type="match status" value="1"/>
</dbReference>